<proteinExistence type="predicted"/>
<reference evidence="2" key="1">
    <citation type="submission" date="2014-11" db="EMBL/GenBank/DDBJ databases">
        <authorList>
            <person name="Amaro Gonzalez C."/>
        </authorList>
    </citation>
    <scope>NUCLEOTIDE SEQUENCE</scope>
</reference>
<feature type="region of interest" description="Disordered" evidence="1">
    <location>
        <begin position="25"/>
        <end position="52"/>
    </location>
</feature>
<reference evidence="2" key="2">
    <citation type="journal article" date="2015" name="Fish Shellfish Immunol.">
        <title>Early steps in the European eel (Anguilla anguilla)-Vibrio vulnificus interaction in the gills: Role of the RtxA13 toxin.</title>
        <authorList>
            <person name="Callol A."/>
            <person name="Pajuelo D."/>
            <person name="Ebbesson L."/>
            <person name="Teles M."/>
            <person name="MacKenzie S."/>
            <person name="Amaro C."/>
        </authorList>
    </citation>
    <scope>NUCLEOTIDE SEQUENCE</scope>
</reference>
<feature type="compositionally biased region" description="Basic residues" evidence="1">
    <location>
        <begin position="25"/>
        <end position="35"/>
    </location>
</feature>
<protein>
    <submittedName>
        <fullName evidence="2">Uncharacterized protein</fullName>
    </submittedName>
</protein>
<organism evidence="2">
    <name type="scientific">Anguilla anguilla</name>
    <name type="common">European freshwater eel</name>
    <name type="synonym">Muraena anguilla</name>
    <dbReference type="NCBI Taxonomy" id="7936"/>
    <lineage>
        <taxon>Eukaryota</taxon>
        <taxon>Metazoa</taxon>
        <taxon>Chordata</taxon>
        <taxon>Craniata</taxon>
        <taxon>Vertebrata</taxon>
        <taxon>Euteleostomi</taxon>
        <taxon>Actinopterygii</taxon>
        <taxon>Neopterygii</taxon>
        <taxon>Teleostei</taxon>
        <taxon>Anguilliformes</taxon>
        <taxon>Anguillidae</taxon>
        <taxon>Anguilla</taxon>
    </lineage>
</organism>
<dbReference type="AlphaFoldDB" id="A0A0E9P6U8"/>
<dbReference type="EMBL" id="GBXM01108944">
    <property type="protein sequence ID" value="JAG99632.1"/>
    <property type="molecule type" value="Transcribed_RNA"/>
</dbReference>
<evidence type="ECO:0000256" key="1">
    <source>
        <dbReference type="SAM" id="MobiDB-lite"/>
    </source>
</evidence>
<accession>A0A0E9P6U8</accession>
<evidence type="ECO:0000313" key="2">
    <source>
        <dbReference type="EMBL" id="JAG99632.1"/>
    </source>
</evidence>
<sequence>MLRRQVKEISWQRDPYMLQGKTKIVKGKDKIHKADKKHEKREGYDTNMIKQP</sequence>
<name>A0A0E9P6U8_ANGAN</name>